<dbReference type="GO" id="GO:0016853">
    <property type="term" value="F:isomerase activity"/>
    <property type="evidence" value="ECO:0007669"/>
    <property type="project" value="UniProtKB-KW"/>
</dbReference>
<dbReference type="InterPro" id="IPR011049">
    <property type="entry name" value="Serralysin-like_metalloprot_C"/>
</dbReference>
<dbReference type="InterPro" id="IPR025592">
    <property type="entry name" value="DUF4347"/>
</dbReference>
<feature type="domain" description="DUF4347" evidence="5">
    <location>
        <begin position="30"/>
        <end position="185"/>
    </location>
</feature>
<dbReference type="InterPro" id="IPR018511">
    <property type="entry name" value="Hemolysin-typ_Ca-bd_CS"/>
</dbReference>
<keyword evidence="3" id="KW-0732">Signal</keyword>
<dbReference type="InterPro" id="IPR001343">
    <property type="entry name" value="Hemolysn_Ca-bd"/>
</dbReference>
<dbReference type="EMBL" id="LR882968">
    <property type="protein sequence ID" value="CAD5988435.1"/>
    <property type="molecule type" value="Genomic_DNA"/>
</dbReference>
<feature type="domain" description="SbsA Ig-like" evidence="4">
    <location>
        <begin position="629"/>
        <end position="740"/>
    </location>
</feature>
<proteinExistence type="predicted"/>
<keyword evidence="2" id="KW-0964">Secreted</keyword>
<geneLocation type="plasmid" evidence="6 7">
    <name>p1</name>
</geneLocation>
<keyword evidence="6" id="KW-0413">Isomerase</keyword>
<dbReference type="NCBIfam" id="TIGR04534">
    <property type="entry name" value="ELWxxDGT_rpt"/>
    <property type="match status" value="5"/>
</dbReference>
<dbReference type="PANTHER" id="PTHR38340:SF1">
    <property type="entry name" value="S-LAYER PROTEIN"/>
    <property type="match status" value="1"/>
</dbReference>
<dbReference type="SUPFAM" id="SSF51120">
    <property type="entry name" value="beta-Roll"/>
    <property type="match status" value="4"/>
</dbReference>
<keyword evidence="6" id="KW-0614">Plasmid</keyword>
<dbReference type="Proteomes" id="UP001153719">
    <property type="component" value="Plasmid p1"/>
</dbReference>
<dbReference type="PANTHER" id="PTHR38340">
    <property type="entry name" value="S-LAYER PROTEIN"/>
    <property type="match status" value="1"/>
</dbReference>
<evidence type="ECO:0000256" key="1">
    <source>
        <dbReference type="ARBA" id="ARBA00004613"/>
    </source>
</evidence>
<dbReference type="GO" id="GO:0005509">
    <property type="term" value="F:calcium ion binding"/>
    <property type="evidence" value="ECO:0007669"/>
    <property type="project" value="InterPro"/>
</dbReference>
<comment type="subcellular location">
    <subcellularLocation>
        <location evidence="1">Secreted</location>
    </subcellularLocation>
</comment>
<dbReference type="InterPro" id="IPR030916">
    <property type="entry name" value="ELWxxDGT_rpt"/>
</dbReference>
<dbReference type="PROSITE" id="PS00330">
    <property type="entry name" value="HEMOLYSIN_CALCIUM"/>
    <property type="match status" value="1"/>
</dbReference>
<dbReference type="Gene3D" id="2.150.10.10">
    <property type="entry name" value="Serralysin-like metalloprotease, C-terminal"/>
    <property type="match status" value="4"/>
</dbReference>
<dbReference type="EC" id="5.1.3.37" evidence="6"/>
<dbReference type="Pfam" id="PF14252">
    <property type="entry name" value="DUF4347"/>
    <property type="match status" value="1"/>
</dbReference>
<gene>
    <name evidence="6" type="primary">algE1</name>
    <name evidence="6" type="ORF">NO713_05709</name>
</gene>
<sequence length="1413" mass="147353">MATLQDLAKTSAFGNSFGFPTFNSAAVQEILFLDTGVTDYPLLAAGVRTGVEVVLVHSYEDGVQQITHVLKQRQNIQTVHIVAHGSPGCLYLGNSQLNIKTLSYYADQLQYWSVSNLLLYGCYVGANPIFLQELKQLTGATIGATQTIIGNSELERNWDLEVTTGEMNISPVFEEQVIASYSSILGAVLVKDINPNGSSSPSTLDMVYNLTNINGTLYFRANDGINGFELWKSDGTPEGTILVKNINPGSSDSLPGFLINVNGTLYFHANDGVHGIELWKSDGTTAGTVLIKNIRLENIKPGFVSSVPENFVNLNNSLFFQADDGVHGSELWKSDGTEAGTVLVKDIYPYFGSDGYPGIDSYTQMVNINNILYFSADDGIHESSLWKSDGTEAGTVLVKDINPFPPATGQPEHFKNVNGTLYFICDDGVHGSELWKSDGTEAGTVLVKDINPGTVGSFIVYLANVNQTLYFEATVDDPNQPVGLWKSDGTTAGTVLVKNIEIWNPPTNVNGIVYFTAYDSNNGLELWKSDGTSEGTVLVKDINLGSNSSNPNYLTDINGVLYFTATDGINGVELWKSDGTPEGTVLVSDINLGTGSSYPNNLIDVNGTLYFQANDGIHGYELWKLSDVDTISPIATTFTPTDNTTNVSTNTNLVINFSEPIQKGTGNIVIRKVPDNSTVETIDVTSTNVTITNNKMTINPNLQLEGGLQYYIQIADGAIKDSSGNKYSGITNNTDWNFETSRTGTATDDILNGTEADDTLSGAGGNDLLIGYSGNDLLNGGTGADTSKGGTGNDTYVVDNGGDIVTELAAQGTDLVQSSITYTLPAEVENLTLTGTSAINGTGNILANTLTGNTANNILNGSTGADQLKGSSGNDTYIVDNAGDIVTELASQGTDLIQSSVTYTLPGEVENLTLTGTTAINGTGNALANIITGNTTNNILTGGAGNDTYVVANAGDIVTELASQGTDLIQSSVTYTLPANVENLTLTGTTAINGTGNTLVNILTGNTANNILNGSSGADQLKGSTGNDTYVVDNAGDIVIELASGGTDLVQSSVTYTLPANVENLTLTGTTAINGTGNTLANIITGNTANNILNGSTGADQLKGSTGNDTYVVDNAGDIVTELATQGTDLVQSSITYTLPAEVENQILIGTSAINGTGNTLTNTITGNTANNILNGSTGADQLKGSTGNDTYVVDNAGDIVTELVAQGTDLVQSSITYTLPGEVENLTLTGTAAINGTGNTLANIITGNTANNILNGSTGNDNLIGSSGADQLLGSDGNDSLSGDAANDTLTGGLGADKFIYNTNAVFATSAVGVDTITDFNISQTDQIVLDKTTFTSISSIAGTGFSVATEFAKVTTDALAATSAADIVYNTATGGLFYNQNGAAAGFGTGSQFLILTEKPVLASSQFLIQA</sequence>
<dbReference type="InterPro" id="IPR050557">
    <property type="entry name" value="RTX_toxin/Mannuronan_C5-epim"/>
</dbReference>
<dbReference type="InterPro" id="IPR032812">
    <property type="entry name" value="SbsA_Ig"/>
</dbReference>
<evidence type="ECO:0000256" key="2">
    <source>
        <dbReference type="ARBA" id="ARBA00022525"/>
    </source>
</evidence>
<dbReference type="Pfam" id="PF13205">
    <property type="entry name" value="Big_5"/>
    <property type="match status" value="1"/>
</dbReference>
<evidence type="ECO:0000259" key="5">
    <source>
        <dbReference type="Pfam" id="PF14252"/>
    </source>
</evidence>
<evidence type="ECO:0000256" key="3">
    <source>
        <dbReference type="ARBA" id="ARBA00022729"/>
    </source>
</evidence>
<dbReference type="RefSeq" id="WP_254175244.1">
    <property type="nucleotide sequence ID" value="NZ_LR882968.1"/>
</dbReference>
<dbReference type="PRINTS" id="PR00313">
    <property type="entry name" value="CABNDNGRPT"/>
</dbReference>
<name>A0A9W4CU91_9CYAN</name>
<reference evidence="6" key="1">
    <citation type="submission" date="2020-09" db="EMBL/GenBank/DDBJ databases">
        <authorList>
            <person name="Blom J."/>
        </authorList>
    </citation>
    <scope>NUCLEOTIDE SEQUENCE</scope>
    <source>
        <strain evidence="6">No.713</strain>
        <plasmid evidence="6">p1</plasmid>
    </source>
</reference>
<evidence type="ECO:0000259" key="4">
    <source>
        <dbReference type="Pfam" id="PF13205"/>
    </source>
</evidence>
<accession>A0A9W4CU91</accession>
<protein>
    <submittedName>
        <fullName evidence="6">Mannuronan C5-epimerase AlgE1</fullName>
        <ecNumber evidence="6">5.1.3.37</ecNumber>
    </submittedName>
</protein>
<evidence type="ECO:0000313" key="7">
    <source>
        <dbReference type="Proteomes" id="UP001153719"/>
    </source>
</evidence>
<dbReference type="Pfam" id="PF00353">
    <property type="entry name" value="HemolysinCabind"/>
    <property type="match status" value="7"/>
</dbReference>
<dbReference type="KEGG" id="ppsu:NO713_05709"/>
<organism evidence="6 7">
    <name type="scientific">Planktothrix pseudagardhii</name>
    <dbReference type="NCBI Taxonomy" id="132604"/>
    <lineage>
        <taxon>Bacteria</taxon>
        <taxon>Bacillati</taxon>
        <taxon>Cyanobacteriota</taxon>
        <taxon>Cyanophyceae</taxon>
        <taxon>Oscillatoriophycideae</taxon>
        <taxon>Oscillatoriales</taxon>
        <taxon>Microcoleaceae</taxon>
        <taxon>Planktothrix</taxon>
    </lineage>
</organism>
<keyword evidence="7" id="KW-1185">Reference proteome</keyword>
<dbReference type="GO" id="GO:0005576">
    <property type="term" value="C:extracellular region"/>
    <property type="evidence" value="ECO:0007669"/>
    <property type="project" value="UniProtKB-SubCell"/>
</dbReference>
<evidence type="ECO:0000313" key="6">
    <source>
        <dbReference type="EMBL" id="CAD5988435.1"/>
    </source>
</evidence>